<protein>
    <submittedName>
        <fullName evidence="1">3-dehydroquinate synthase</fullName>
    </submittedName>
</protein>
<evidence type="ECO:0000313" key="2">
    <source>
        <dbReference type="Proteomes" id="UP000555836"/>
    </source>
</evidence>
<gene>
    <name evidence="1" type="ORF">HKB21_30640</name>
</gene>
<comment type="caution">
    <text evidence="1">The sequence shown here is derived from an EMBL/GenBank/DDBJ whole genome shotgun (WGS) entry which is preliminary data.</text>
</comment>
<dbReference type="AlphaFoldDB" id="A0A7Y0X9N1"/>
<dbReference type="Proteomes" id="UP000555836">
    <property type="component" value="Unassembled WGS sequence"/>
</dbReference>
<organism evidence="1 2">
    <name type="scientific">Vibrio parahaemolyticus</name>
    <dbReference type="NCBI Taxonomy" id="670"/>
    <lineage>
        <taxon>Bacteria</taxon>
        <taxon>Pseudomonadati</taxon>
        <taxon>Pseudomonadota</taxon>
        <taxon>Gammaproteobacteria</taxon>
        <taxon>Vibrionales</taxon>
        <taxon>Vibrionaceae</taxon>
        <taxon>Vibrio</taxon>
    </lineage>
</organism>
<dbReference type="EMBL" id="JABCLD010002316">
    <property type="protein sequence ID" value="NMU29972.1"/>
    <property type="molecule type" value="Genomic_DNA"/>
</dbReference>
<reference evidence="1 2" key="1">
    <citation type="submission" date="2020-04" db="EMBL/GenBank/DDBJ databases">
        <title>Whole-genome sequencing of Vibrio spp. from China reveals different genetic environments of blaCTX-M-14 among diverse lineages.</title>
        <authorList>
            <person name="Zheng Z."/>
            <person name="Ye L."/>
            <person name="Chen S."/>
        </authorList>
    </citation>
    <scope>NUCLEOTIDE SEQUENCE [LARGE SCALE GENOMIC DNA]</scope>
    <source>
        <strain evidence="1 2">Vb0574</strain>
    </source>
</reference>
<proteinExistence type="predicted"/>
<accession>A0A7Y0X9N1</accession>
<feature type="non-terminal residue" evidence="1">
    <location>
        <position position="1"/>
    </location>
</feature>
<name>A0A7Y0X9N1_VIBPH</name>
<sequence length="38" mass="4025">VLSGQLRLVLPTGIGTAEVIADTTQDVLKQAIDFGRDI</sequence>
<evidence type="ECO:0000313" key="1">
    <source>
        <dbReference type="EMBL" id="NMU29972.1"/>
    </source>
</evidence>